<dbReference type="AlphaFoldDB" id="A0A917BUS8"/>
<dbReference type="InterPro" id="IPR003869">
    <property type="entry name" value="Polysac_CapD-like"/>
</dbReference>
<feature type="transmembrane region" description="Helical" evidence="2">
    <location>
        <begin position="12"/>
        <end position="33"/>
    </location>
</feature>
<keyword evidence="2" id="KW-1133">Transmembrane helix</keyword>
<name>A0A917BUS8_9PROT</name>
<evidence type="ECO:0000256" key="1">
    <source>
        <dbReference type="ARBA" id="ARBA00007430"/>
    </source>
</evidence>
<comment type="caution">
    <text evidence="4">The sequence shown here is derived from an EMBL/GenBank/DDBJ whole genome shotgun (WGS) entry which is preliminary data.</text>
</comment>
<dbReference type="CDD" id="cd05237">
    <property type="entry name" value="UDP_invert_4-6DH_SDR_e"/>
    <property type="match status" value="1"/>
</dbReference>
<evidence type="ECO:0000259" key="3">
    <source>
        <dbReference type="Pfam" id="PF02719"/>
    </source>
</evidence>
<sequence length="633" mass="70255">MAFTFSKIPGRGWVALFHDLLMTAVSFNVALYLRLGNDFHNYLEVVRTGTPILVILAAAVFYLMGLYKGIWRYASMRDLIAITKSASILILIFALVMFMTTRLEALPRSVPVINWFVLMALLGAPRFIYRMLKDRRLDLSHLVSETPRIPALLIGASDGADLFLRAIERNPNIPYQPVGLVAEKKSRAGLDMLGVPVLGTLDELPDIIASLAKKNKKPQRLILTKDDWPGEKVRKLLALADELGVPLSRLPKMTDLRSGQVDQIEVRPIDVEDLLGRPQKALDKSLPKDLISGKKVLVTGAGGSIGSELVRQICSFDPCEILLLEASEYALYTIDMEVSRTFPDLKRQALICNIRDRYRLNDIFETNKPDLVFHAAALKHVPLVEENPVEGILTNAIGTRNVADACVAHGVQAMVQISTDKAVNPTNIMGASKRIAESYAQALDIKKAGCRFTTVRFGNVLGSTGSVVPLFEKQLRAGGPLTVTDKEMNRFFMTVREAVELVLQAAVLAQKDNVLDGKICVLDMGEPVKILHLAEQMIKLSGLQPYQDIDIQFTGLRPGEKLYEEIFHGDEPPTPSTQEGILIATPRVLDVDMLAQTLDRIETKCRNRDTIAALYVVKELVPELDHPFFKEQA</sequence>
<dbReference type="Proteomes" id="UP000632498">
    <property type="component" value="Unassembled WGS sequence"/>
</dbReference>
<proteinExistence type="inferred from homology"/>
<comment type="similarity">
    <text evidence="1">Belongs to the polysaccharide synthase family.</text>
</comment>
<gene>
    <name evidence="4" type="ORF">GCM10011332_11480</name>
</gene>
<reference evidence="4" key="1">
    <citation type="journal article" date="2014" name="Int. J. Syst. Evol. Microbiol.">
        <title>Complete genome sequence of Corynebacterium casei LMG S-19264T (=DSM 44701T), isolated from a smear-ripened cheese.</title>
        <authorList>
            <consortium name="US DOE Joint Genome Institute (JGI-PGF)"/>
            <person name="Walter F."/>
            <person name="Albersmeier A."/>
            <person name="Kalinowski J."/>
            <person name="Ruckert C."/>
        </authorList>
    </citation>
    <scope>NUCLEOTIDE SEQUENCE</scope>
    <source>
        <strain evidence="4">CGMCC 1.15254</strain>
    </source>
</reference>
<dbReference type="PANTHER" id="PTHR43318:SF1">
    <property type="entry name" value="POLYSACCHARIDE BIOSYNTHESIS PROTEIN EPSC-RELATED"/>
    <property type="match status" value="1"/>
</dbReference>
<reference evidence="4" key="2">
    <citation type="submission" date="2020-09" db="EMBL/GenBank/DDBJ databases">
        <authorList>
            <person name="Sun Q."/>
            <person name="Zhou Y."/>
        </authorList>
    </citation>
    <scope>NUCLEOTIDE SEQUENCE</scope>
    <source>
        <strain evidence="4">CGMCC 1.15254</strain>
    </source>
</reference>
<dbReference type="Pfam" id="PF02719">
    <property type="entry name" value="Polysacc_synt_2"/>
    <property type="match status" value="1"/>
</dbReference>
<feature type="transmembrane region" description="Helical" evidence="2">
    <location>
        <begin position="45"/>
        <end position="67"/>
    </location>
</feature>
<evidence type="ECO:0000313" key="4">
    <source>
        <dbReference type="EMBL" id="GGF59558.1"/>
    </source>
</evidence>
<dbReference type="PANTHER" id="PTHR43318">
    <property type="entry name" value="UDP-N-ACETYLGLUCOSAMINE 4,6-DEHYDRATASE"/>
    <property type="match status" value="1"/>
</dbReference>
<dbReference type="SUPFAM" id="SSF51735">
    <property type="entry name" value="NAD(P)-binding Rossmann-fold domains"/>
    <property type="match status" value="1"/>
</dbReference>
<keyword evidence="2" id="KW-0812">Transmembrane</keyword>
<evidence type="ECO:0000256" key="2">
    <source>
        <dbReference type="SAM" id="Phobius"/>
    </source>
</evidence>
<feature type="domain" description="Polysaccharide biosynthesis protein CapD-like" evidence="3">
    <location>
        <begin position="296"/>
        <end position="583"/>
    </location>
</feature>
<feature type="transmembrane region" description="Helical" evidence="2">
    <location>
        <begin position="79"/>
        <end position="100"/>
    </location>
</feature>
<evidence type="ECO:0000313" key="5">
    <source>
        <dbReference type="Proteomes" id="UP000632498"/>
    </source>
</evidence>
<dbReference type="RefSeq" id="WP_188662688.1">
    <property type="nucleotide sequence ID" value="NZ_BMHV01000006.1"/>
</dbReference>
<dbReference type="EMBL" id="BMHV01000006">
    <property type="protein sequence ID" value="GGF59558.1"/>
    <property type="molecule type" value="Genomic_DNA"/>
</dbReference>
<protein>
    <submittedName>
        <fullName evidence="4">Polysaccharide biosynthesis protein CapD</fullName>
    </submittedName>
</protein>
<keyword evidence="2" id="KW-0472">Membrane</keyword>
<keyword evidence="5" id="KW-1185">Reference proteome</keyword>
<dbReference type="InterPro" id="IPR036291">
    <property type="entry name" value="NAD(P)-bd_dom_sf"/>
</dbReference>
<organism evidence="4 5">
    <name type="scientific">Terasakiella brassicae</name>
    <dbReference type="NCBI Taxonomy" id="1634917"/>
    <lineage>
        <taxon>Bacteria</taxon>
        <taxon>Pseudomonadati</taxon>
        <taxon>Pseudomonadota</taxon>
        <taxon>Alphaproteobacteria</taxon>
        <taxon>Rhodospirillales</taxon>
        <taxon>Terasakiellaceae</taxon>
        <taxon>Terasakiella</taxon>
    </lineage>
</organism>
<dbReference type="Gene3D" id="3.40.50.720">
    <property type="entry name" value="NAD(P)-binding Rossmann-like Domain"/>
    <property type="match status" value="2"/>
</dbReference>
<accession>A0A917BUS8</accession>
<dbReference type="InterPro" id="IPR051203">
    <property type="entry name" value="Polysaccharide_Synthase-Rel"/>
</dbReference>